<keyword evidence="1" id="KW-0595">Phospholipid degradation</keyword>
<keyword evidence="1" id="KW-1003">Cell membrane</keyword>
<feature type="domain" description="YutG/PgpA" evidence="2">
    <location>
        <begin position="6"/>
        <end position="148"/>
    </location>
</feature>
<keyword evidence="1" id="KW-0479">Metal-binding</keyword>
<dbReference type="Proteomes" id="UP000189055">
    <property type="component" value="Chromosome"/>
</dbReference>
<proteinExistence type="predicted"/>
<dbReference type="PANTHER" id="PTHR36305">
    <property type="entry name" value="PHOSPHATIDYLGLYCEROPHOSPHATASE A"/>
    <property type="match status" value="1"/>
</dbReference>
<dbReference type="PANTHER" id="PTHR36305:SF1">
    <property type="entry name" value="PHOSPHATIDYLGLYCEROPHOSPHATASE A"/>
    <property type="match status" value="1"/>
</dbReference>
<evidence type="ECO:0000313" key="3">
    <source>
        <dbReference type="EMBL" id="AQT03998.1"/>
    </source>
</evidence>
<sequence length="162" mass="16902">MTPSRFLATFGGCGLAPRAPGTVGSLAALVLGLPLLRRPKILLGAIGVVSVSGWWAADQAGDGEDHSWIVIDEVAGMWVSLLACLPENPEDPASTRRSLGLAVLAFALFRLFDIKKPGPVGYMDQKHGATGIMGDDLIAGAMAAACIKSARLMARHLPLSRG</sequence>
<dbReference type="PIRSF" id="PIRSF006162">
    <property type="entry name" value="PgpA"/>
    <property type="match status" value="1"/>
</dbReference>
<dbReference type="GO" id="GO:0005886">
    <property type="term" value="C:plasma membrane"/>
    <property type="evidence" value="ECO:0007669"/>
    <property type="project" value="UniProtKB-SubCell"/>
</dbReference>
<dbReference type="AlphaFoldDB" id="A0A1U9LCA5"/>
<evidence type="ECO:0000256" key="1">
    <source>
        <dbReference type="PIRNR" id="PIRNR006162"/>
    </source>
</evidence>
<dbReference type="EMBL" id="CP014687">
    <property type="protein sequence ID" value="AQT03998.1"/>
    <property type="molecule type" value="Genomic_DNA"/>
</dbReference>
<keyword evidence="1" id="KW-0378">Hydrolase</keyword>
<dbReference type="UniPathway" id="UPA00084">
    <property type="reaction ID" value="UER00504"/>
</dbReference>
<dbReference type="GO" id="GO:0008962">
    <property type="term" value="F:phosphatidylglycerophosphatase activity"/>
    <property type="evidence" value="ECO:0007669"/>
    <property type="project" value="UniProtKB-EC"/>
</dbReference>
<keyword evidence="1" id="KW-0472">Membrane</keyword>
<keyword evidence="1" id="KW-0460">Magnesium</keyword>
<dbReference type="GO" id="GO:0009395">
    <property type="term" value="P:phospholipid catabolic process"/>
    <property type="evidence" value="ECO:0007669"/>
    <property type="project" value="UniProtKB-KW"/>
</dbReference>
<dbReference type="GO" id="GO:0006655">
    <property type="term" value="P:phosphatidylglycerol biosynthetic process"/>
    <property type="evidence" value="ECO:0007669"/>
    <property type="project" value="UniProtKB-UniPathway"/>
</dbReference>
<name>A0A1U9LCA5_9PROT</name>
<dbReference type="KEGG" id="aper:A0U91_02075"/>
<dbReference type="EC" id="3.1.3.27" evidence="1"/>
<dbReference type="InterPro" id="IPR036681">
    <property type="entry name" value="PgpA-like_sf"/>
</dbReference>
<dbReference type="InterPro" id="IPR007686">
    <property type="entry name" value="YutG/PgpA"/>
</dbReference>
<keyword evidence="1" id="KW-0443">Lipid metabolism</keyword>
<organism evidence="3 4">
    <name type="scientific">Acetobacter persici</name>
    <dbReference type="NCBI Taxonomy" id="1076596"/>
    <lineage>
        <taxon>Bacteria</taxon>
        <taxon>Pseudomonadati</taxon>
        <taxon>Pseudomonadota</taxon>
        <taxon>Alphaproteobacteria</taxon>
        <taxon>Acetobacterales</taxon>
        <taxon>Acetobacteraceae</taxon>
        <taxon>Acetobacter</taxon>
    </lineage>
</organism>
<comment type="catalytic activity">
    <reaction evidence="1">
        <text>a 1,2-diacyl-sn-glycero-3-phospho-(1'-sn-glycero-3'-phosphate) + H2O = a 1,2-diacyl-sn-glycero-3-phospho-(1'-sn-glycerol) + phosphate</text>
        <dbReference type="Rhea" id="RHEA:33751"/>
        <dbReference type="ChEBI" id="CHEBI:15377"/>
        <dbReference type="ChEBI" id="CHEBI:43474"/>
        <dbReference type="ChEBI" id="CHEBI:60110"/>
        <dbReference type="ChEBI" id="CHEBI:64716"/>
        <dbReference type="EC" id="3.1.3.27"/>
    </reaction>
</comment>
<dbReference type="Pfam" id="PF04608">
    <property type="entry name" value="PgpA"/>
    <property type="match status" value="1"/>
</dbReference>
<gene>
    <name evidence="3" type="ORF">A0U91_02075</name>
</gene>
<evidence type="ECO:0000259" key="2">
    <source>
        <dbReference type="Pfam" id="PF04608"/>
    </source>
</evidence>
<keyword evidence="1" id="KW-0997">Cell inner membrane</keyword>
<dbReference type="SUPFAM" id="SSF101307">
    <property type="entry name" value="YutG-like"/>
    <property type="match status" value="1"/>
</dbReference>
<comment type="function">
    <text evidence="1">Lipid phosphatase which dephosphorylates phosphatidylglycerophosphate (PGP) to phosphatidylglycerol (PG).</text>
</comment>
<dbReference type="RefSeq" id="WP_077929941.1">
    <property type="nucleotide sequence ID" value="NZ_CP014687.1"/>
</dbReference>
<keyword evidence="1" id="KW-0812">Transmembrane</keyword>
<reference evidence="3 4" key="1">
    <citation type="submission" date="2016-03" db="EMBL/GenBank/DDBJ databases">
        <title>Acetic acid bacteria sequencing.</title>
        <authorList>
            <person name="Brandt J."/>
            <person name="Jakob F."/>
            <person name="Vogel R.F."/>
        </authorList>
    </citation>
    <scope>NUCLEOTIDE SEQUENCE [LARGE SCALE GENOMIC DNA]</scope>
    <source>
        <strain evidence="3 4">TMW2.1084</strain>
    </source>
</reference>
<dbReference type="GO" id="GO:0046872">
    <property type="term" value="F:metal ion binding"/>
    <property type="evidence" value="ECO:0007669"/>
    <property type="project" value="UniProtKB-KW"/>
</dbReference>
<comment type="subcellular location">
    <subcellularLocation>
        <location evidence="1">Cell inner membrane</location>
        <topology evidence="1">Multi-pass membrane protein</topology>
    </subcellularLocation>
</comment>
<comment type="cofactor">
    <cofactor evidence="1">
        <name>Mg(2+)</name>
        <dbReference type="ChEBI" id="CHEBI:18420"/>
    </cofactor>
</comment>
<keyword evidence="1" id="KW-0442">Lipid degradation</keyword>
<protein>
    <recommendedName>
        <fullName evidence="1">Phosphatidylglycerophosphatase A</fullName>
        <ecNumber evidence="1">3.1.3.27</ecNumber>
    </recommendedName>
    <alternativeName>
        <fullName evidence="1">Phosphatidylglycerolphosphate phosphatase A</fullName>
    </alternativeName>
</protein>
<dbReference type="STRING" id="1076596.A0U91_02075"/>
<evidence type="ECO:0000313" key="4">
    <source>
        <dbReference type="Proteomes" id="UP000189055"/>
    </source>
</evidence>
<dbReference type="InterPro" id="IPR026037">
    <property type="entry name" value="PgpA"/>
</dbReference>
<accession>A0A1U9LCA5</accession>
<comment type="pathway">
    <text evidence="1">Phospholipid metabolism; phosphatidylglycerol biosynthesis; phosphatidylglycerol from CDP-diacylglycerol: step 2/2.</text>
</comment>
<dbReference type="CDD" id="cd06971">
    <property type="entry name" value="PgpA"/>
    <property type="match status" value="1"/>
</dbReference>
<keyword evidence="1" id="KW-1208">Phospholipid metabolism</keyword>